<proteinExistence type="predicted"/>
<organism evidence="2 3">
    <name type="scientific">[Clostridium] asparagiforme DSM 15981</name>
    <dbReference type="NCBI Taxonomy" id="518636"/>
    <lineage>
        <taxon>Bacteria</taxon>
        <taxon>Bacillati</taxon>
        <taxon>Bacillota</taxon>
        <taxon>Clostridia</taxon>
        <taxon>Lachnospirales</taxon>
        <taxon>Lachnospiraceae</taxon>
        <taxon>Enterocloster</taxon>
    </lineage>
</organism>
<accession>C0D6F7</accession>
<gene>
    <name evidence="2" type="ORF">CLOSTASPAR_04854</name>
</gene>
<dbReference type="AlphaFoldDB" id="C0D6F7"/>
<evidence type="ECO:0000313" key="3">
    <source>
        <dbReference type="Proteomes" id="UP000004756"/>
    </source>
</evidence>
<name>C0D6F7_9FIRM</name>
<keyword evidence="3" id="KW-1185">Reference proteome</keyword>
<dbReference type="EMBL" id="ACCJ01000403">
    <property type="protein sequence ID" value="EEG53073.1"/>
    <property type="molecule type" value="Genomic_DNA"/>
</dbReference>
<feature type="region of interest" description="Disordered" evidence="1">
    <location>
        <begin position="43"/>
        <end position="65"/>
    </location>
</feature>
<evidence type="ECO:0000313" key="2">
    <source>
        <dbReference type="EMBL" id="EEG53073.1"/>
    </source>
</evidence>
<dbReference type="Proteomes" id="UP000004756">
    <property type="component" value="Unassembled WGS sequence"/>
</dbReference>
<dbReference type="HOGENOM" id="CLU_2841915_0_0_9"/>
<reference evidence="2 3" key="1">
    <citation type="submission" date="2009-01" db="EMBL/GenBank/DDBJ databases">
        <authorList>
            <person name="Fulton L."/>
            <person name="Clifton S."/>
            <person name="Fulton B."/>
            <person name="Xu J."/>
            <person name="Minx P."/>
            <person name="Pepin K.H."/>
            <person name="Johnson M."/>
            <person name="Bhonagiri V."/>
            <person name="Nash W.E."/>
            <person name="Mardis E.R."/>
            <person name="Wilson R.K."/>
        </authorList>
    </citation>
    <scope>NUCLEOTIDE SEQUENCE [LARGE SCALE GENOMIC DNA]</scope>
    <source>
        <strain evidence="2 3">DSM 15981</strain>
    </source>
</reference>
<sequence length="65" mass="7208">MPEGLREKRGVTVHSVPSNMLRDAQKRQKTPRGILPVNSNRGAAIKHRGGDWPCNEWGQRGMMGG</sequence>
<comment type="caution">
    <text evidence="2">The sequence shown here is derived from an EMBL/GenBank/DDBJ whole genome shotgun (WGS) entry which is preliminary data.</text>
</comment>
<reference evidence="2 3" key="2">
    <citation type="submission" date="2009-02" db="EMBL/GenBank/DDBJ databases">
        <title>Draft genome sequence of Clostridium asparagiforme (DSM 15981).</title>
        <authorList>
            <person name="Sudarsanam P."/>
            <person name="Ley R."/>
            <person name="Guruge J."/>
            <person name="Turnbaugh P.J."/>
            <person name="Mahowald M."/>
            <person name="Liep D."/>
            <person name="Gordon J."/>
        </authorList>
    </citation>
    <scope>NUCLEOTIDE SEQUENCE [LARGE SCALE GENOMIC DNA]</scope>
    <source>
        <strain evidence="2 3">DSM 15981</strain>
    </source>
</reference>
<protein>
    <submittedName>
        <fullName evidence="2">Uncharacterized protein</fullName>
    </submittedName>
</protein>
<evidence type="ECO:0000256" key="1">
    <source>
        <dbReference type="SAM" id="MobiDB-lite"/>
    </source>
</evidence>